<dbReference type="PANTHER" id="PTHR10229:SF8">
    <property type="entry name" value="GTPASE HFLX"/>
    <property type="match status" value="1"/>
</dbReference>
<dbReference type="GO" id="GO:0046872">
    <property type="term" value="F:metal ion binding"/>
    <property type="evidence" value="ECO:0007669"/>
    <property type="project" value="UniProtKB-KW"/>
</dbReference>
<feature type="binding site" evidence="7">
    <location>
        <begin position="221"/>
        <end position="225"/>
    </location>
    <ligand>
        <name>GTP</name>
        <dbReference type="ChEBI" id="CHEBI:37565"/>
    </ligand>
</feature>
<sequence>MPSRPRAVLVERLEWRQESRIDELKELAESAGYDVVGSFRQVRHEDPRYHIGEGKVKELAEFVRENDVDKVIFENEIKPVQAFNLAGELGVEVIDRFQLILEIFAQRARTREAKLQVKLAQLKYELPRAREMVNLAKKEERPGFRGLGKYEADKYEEMIRRKIAKIERELRRIEKDRELKRKHRHRLGFELVTLAGYTCAGKSTLMRALTDETVYVDSKMFSTLDTKTRAVDLDGHRVLLTDTVGFVDNLPHWLVESFKSTLEETAQADLVLLVVDVSDELPEIKRKLRVCHRTLEEIGAEGPIVTALNKADLIGWEEAERRLRELEGYVSHPVVVSAKTGEGLDDLKAEMRTVLSRYWKNVRIELPMRNETMRVVSKLHELGNVLDERWSNDGVEVFLEVSEKALGTVRGTVKGFGKVEVLD</sequence>
<dbReference type="InterPro" id="IPR042108">
    <property type="entry name" value="GTPase_HflX_N_sf"/>
</dbReference>
<evidence type="ECO:0000256" key="7">
    <source>
        <dbReference type="PIRSR" id="PIRSR006809-1"/>
    </source>
</evidence>
<comment type="caution">
    <text evidence="11">The sequence shown here is derived from an EMBL/GenBank/DDBJ whole genome shotgun (WGS) entry which is preliminary data.</text>
</comment>
<dbReference type="Pfam" id="PF01926">
    <property type="entry name" value="MMR_HSR1"/>
    <property type="match status" value="1"/>
</dbReference>
<dbReference type="Proteomes" id="UP000619545">
    <property type="component" value="Unassembled WGS sequence"/>
</dbReference>
<comment type="similarity">
    <text evidence="6">Belongs to the TRAFAC class OBG-HflX-like GTPase superfamily. HflX GTPase family.</text>
</comment>
<protein>
    <recommendedName>
        <fullName evidence="6">GTPase HflX</fullName>
    </recommendedName>
    <alternativeName>
        <fullName evidence="6">GTP-binding protein HflX</fullName>
    </alternativeName>
</protein>
<evidence type="ECO:0000313" key="11">
    <source>
        <dbReference type="EMBL" id="HII70384.1"/>
    </source>
</evidence>
<dbReference type="GO" id="GO:0005737">
    <property type="term" value="C:cytoplasm"/>
    <property type="evidence" value="ECO:0007669"/>
    <property type="project" value="UniProtKB-SubCell"/>
</dbReference>
<dbReference type="Gene3D" id="3.40.50.300">
    <property type="entry name" value="P-loop containing nucleotide triphosphate hydrolases"/>
    <property type="match status" value="1"/>
</dbReference>
<evidence type="ECO:0000256" key="1">
    <source>
        <dbReference type="ARBA" id="ARBA00022490"/>
    </source>
</evidence>
<keyword evidence="5 6" id="KW-0342">GTP-binding</keyword>
<dbReference type="GO" id="GO:0043022">
    <property type="term" value="F:ribosome binding"/>
    <property type="evidence" value="ECO:0007669"/>
    <property type="project" value="TreeGrafter"/>
</dbReference>
<dbReference type="InterPro" id="IPR030394">
    <property type="entry name" value="G_HFLX_dom"/>
</dbReference>
<organism evidence="11 12">
    <name type="scientific">Methanopyrus kandleri</name>
    <dbReference type="NCBI Taxonomy" id="2320"/>
    <lineage>
        <taxon>Archaea</taxon>
        <taxon>Methanobacteriati</taxon>
        <taxon>Methanobacteriota</taxon>
        <taxon>Methanomada group</taxon>
        <taxon>Methanopyri</taxon>
        <taxon>Methanopyrales</taxon>
        <taxon>Methanopyraceae</taxon>
        <taxon>Methanopyrus</taxon>
    </lineage>
</organism>
<dbReference type="PROSITE" id="PS51705">
    <property type="entry name" value="G_HFLX"/>
    <property type="match status" value="1"/>
</dbReference>
<dbReference type="OMA" id="VEHRKRY"/>
<dbReference type="GO" id="GO:0005525">
    <property type="term" value="F:GTP binding"/>
    <property type="evidence" value="ECO:0007669"/>
    <property type="project" value="UniProtKB-UniRule"/>
</dbReference>
<comment type="cofactor">
    <cofactor evidence="8">
        <name>Mg(2+)</name>
        <dbReference type="ChEBI" id="CHEBI:18420"/>
    </cofactor>
</comment>
<feature type="binding site" evidence="8">
    <location>
        <position position="203"/>
    </location>
    <ligand>
        <name>Mg(2+)</name>
        <dbReference type="ChEBI" id="CHEBI:18420"/>
    </ligand>
</feature>
<proteinExistence type="inferred from homology"/>
<dbReference type="Pfam" id="PF16360">
    <property type="entry name" value="GTP-bdg_M"/>
    <property type="match status" value="1"/>
</dbReference>
<evidence type="ECO:0000256" key="8">
    <source>
        <dbReference type="PIRSR" id="PIRSR006809-2"/>
    </source>
</evidence>
<dbReference type="GeneID" id="1477759"/>
<name>A0A832WP91_9EURY</name>
<keyword evidence="2 8" id="KW-0479">Metal-binding</keyword>
<feature type="coiled-coil region" evidence="9">
    <location>
        <begin position="105"/>
        <end position="183"/>
    </location>
</feature>
<feature type="binding site" evidence="7">
    <location>
        <begin position="196"/>
        <end position="203"/>
    </location>
    <ligand>
        <name>GTP</name>
        <dbReference type="ChEBI" id="CHEBI:37565"/>
    </ligand>
</feature>
<comment type="function">
    <text evidence="6">GTPase that associates with the 50S ribosomal subunit and may have a role during protein synthesis or ribosome biogenesis.</text>
</comment>
<dbReference type="CDD" id="cd01878">
    <property type="entry name" value="HflX"/>
    <property type="match status" value="1"/>
</dbReference>
<dbReference type="InterPro" id="IPR027417">
    <property type="entry name" value="P-loop_NTPase"/>
</dbReference>
<keyword evidence="9" id="KW-0175">Coiled coil</keyword>
<feature type="binding site" evidence="7">
    <location>
        <begin position="337"/>
        <end position="339"/>
    </location>
    <ligand>
        <name>GTP</name>
        <dbReference type="ChEBI" id="CHEBI:37565"/>
    </ligand>
</feature>
<dbReference type="AlphaFoldDB" id="A0A832WP91"/>
<keyword evidence="1 6" id="KW-0963">Cytoplasm</keyword>
<comment type="subcellular location">
    <subcellularLocation>
        <location evidence="6">Cytoplasm</location>
    </subcellularLocation>
    <text evidence="6">May associate with membranes.</text>
</comment>
<dbReference type="FunFam" id="3.40.50.11060:FF:000001">
    <property type="entry name" value="GTPase HflX"/>
    <property type="match status" value="1"/>
</dbReference>
<dbReference type="Gene3D" id="6.10.250.2860">
    <property type="match status" value="1"/>
</dbReference>
<evidence type="ECO:0000256" key="9">
    <source>
        <dbReference type="SAM" id="Coils"/>
    </source>
</evidence>
<keyword evidence="3 6" id="KW-0547">Nucleotide-binding</keyword>
<dbReference type="InterPro" id="IPR032305">
    <property type="entry name" value="GTP-bd_M"/>
</dbReference>
<feature type="binding site" evidence="8">
    <location>
        <position position="223"/>
    </location>
    <ligand>
        <name>Mg(2+)</name>
        <dbReference type="ChEBI" id="CHEBI:18420"/>
    </ligand>
</feature>
<evidence type="ECO:0000256" key="4">
    <source>
        <dbReference type="ARBA" id="ARBA00022842"/>
    </source>
</evidence>
<feature type="binding site" evidence="7">
    <location>
        <begin position="309"/>
        <end position="312"/>
    </location>
    <ligand>
        <name>GTP</name>
        <dbReference type="ChEBI" id="CHEBI:37565"/>
    </ligand>
</feature>
<reference evidence="11" key="1">
    <citation type="journal article" date="2020" name="bioRxiv">
        <title>A rank-normalized archaeal taxonomy based on genome phylogeny resolves widespread incomplete and uneven classifications.</title>
        <authorList>
            <person name="Rinke C."/>
            <person name="Chuvochina M."/>
            <person name="Mussig A.J."/>
            <person name="Chaumeil P.-A."/>
            <person name="Waite D.W."/>
            <person name="Whitman W.B."/>
            <person name="Parks D.H."/>
            <person name="Hugenholtz P."/>
        </authorList>
    </citation>
    <scope>NUCLEOTIDE SEQUENCE</scope>
    <source>
        <strain evidence="11">UBA8853</strain>
    </source>
</reference>
<dbReference type="Pfam" id="PF13167">
    <property type="entry name" value="GTP-bdg_N"/>
    <property type="match status" value="1"/>
</dbReference>
<accession>A0A832WP91</accession>
<dbReference type="InterPro" id="IPR016496">
    <property type="entry name" value="GTPase_HflX"/>
</dbReference>
<feature type="binding site" evidence="7">
    <location>
        <begin position="242"/>
        <end position="245"/>
    </location>
    <ligand>
        <name>GTP</name>
        <dbReference type="ChEBI" id="CHEBI:37565"/>
    </ligand>
</feature>
<dbReference type="HAMAP" id="MF_00900">
    <property type="entry name" value="GTPase_HflX"/>
    <property type="match status" value="1"/>
</dbReference>
<evidence type="ECO:0000313" key="12">
    <source>
        <dbReference type="Proteomes" id="UP000619545"/>
    </source>
</evidence>
<keyword evidence="4 8" id="KW-0460">Magnesium</keyword>
<dbReference type="PIRSF" id="PIRSF006809">
    <property type="entry name" value="GTP-binding_hflX_prd"/>
    <property type="match status" value="1"/>
</dbReference>
<comment type="subunit">
    <text evidence="6">Monomer. Associates with the 50S ribosomal subunit.</text>
</comment>
<feature type="domain" description="Hflx-type G" evidence="10">
    <location>
        <begin position="190"/>
        <end position="359"/>
    </location>
</feature>
<evidence type="ECO:0000256" key="3">
    <source>
        <dbReference type="ARBA" id="ARBA00022741"/>
    </source>
</evidence>
<dbReference type="InterPro" id="IPR025121">
    <property type="entry name" value="GTPase_HflX_N"/>
</dbReference>
<evidence type="ECO:0000259" key="10">
    <source>
        <dbReference type="PROSITE" id="PS51705"/>
    </source>
</evidence>
<dbReference type="PANTHER" id="PTHR10229">
    <property type="entry name" value="GTP-BINDING PROTEIN HFLX"/>
    <property type="match status" value="1"/>
</dbReference>
<dbReference type="RefSeq" id="WP_011018826.1">
    <property type="nucleotide sequence ID" value="NZ_DUJS01000004.1"/>
</dbReference>
<evidence type="ECO:0000256" key="6">
    <source>
        <dbReference type="HAMAP-Rule" id="MF_00900"/>
    </source>
</evidence>
<dbReference type="EMBL" id="DUJS01000004">
    <property type="protein sequence ID" value="HII70384.1"/>
    <property type="molecule type" value="Genomic_DNA"/>
</dbReference>
<dbReference type="InterPro" id="IPR006073">
    <property type="entry name" value="GTP-bd"/>
</dbReference>
<evidence type="ECO:0000256" key="2">
    <source>
        <dbReference type="ARBA" id="ARBA00022723"/>
    </source>
</evidence>
<evidence type="ECO:0000256" key="5">
    <source>
        <dbReference type="ARBA" id="ARBA00023134"/>
    </source>
</evidence>
<dbReference type="Gene3D" id="3.40.50.11060">
    <property type="entry name" value="GTPase HflX, N-terminal domain"/>
    <property type="match status" value="1"/>
</dbReference>
<dbReference type="NCBIfam" id="TIGR03156">
    <property type="entry name" value="GTP_HflX"/>
    <property type="match status" value="1"/>
</dbReference>
<gene>
    <name evidence="6 11" type="primary">hflX</name>
    <name evidence="11" type="ORF">HA336_04035</name>
</gene>
<dbReference type="GO" id="GO:0003924">
    <property type="term" value="F:GTPase activity"/>
    <property type="evidence" value="ECO:0007669"/>
    <property type="project" value="UniProtKB-UniRule"/>
</dbReference>
<dbReference type="SUPFAM" id="SSF52540">
    <property type="entry name" value="P-loop containing nucleoside triphosphate hydrolases"/>
    <property type="match status" value="1"/>
</dbReference>